<organism evidence="2 3">
    <name type="scientific">Holothuria leucospilota</name>
    <name type="common">Black long sea cucumber</name>
    <name type="synonym">Mertensiothuria leucospilota</name>
    <dbReference type="NCBI Taxonomy" id="206669"/>
    <lineage>
        <taxon>Eukaryota</taxon>
        <taxon>Metazoa</taxon>
        <taxon>Echinodermata</taxon>
        <taxon>Eleutherozoa</taxon>
        <taxon>Echinozoa</taxon>
        <taxon>Holothuroidea</taxon>
        <taxon>Aspidochirotacea</taxon>
        <taxon>Aspidochirotida</taxon>
        <taxon>Holothuriidae</taxon>
        <taxon>Holothuria</taxon>
    </lineage>
</organism>
<evidence type="ECO:0000313" key="2">
    <source>
        <dbReference type="EMBL" id="KAJ8049786.1"/>
    </source>
</evidence>
<keyword evidence="3" id="KW-1185">Reference proteome</keyword>
<proteinExistence type="predicted"/>
<dbReference type="EMBL" id="JAIZAY010000001">
    <property type="protein sequence ID" value="KAJ8049786.1"/>
    <property type="molecule type" value="Genomic_DNA"/>
</dbReference>
<accession>A0A9Q1HLH4</accession>
<feature type="signal peptide" evidence="1">
    <location>
        <begin position="1"/>
        <end position="21"/>
    </location>
</feature>
<dbReference type="AlphaFoldDB" id="A0A9Q1HLH4"/>
<comment type="caution">
    <text evidence="2">The sequence shown here is derived from an EMBL/GenBank/DDBJ whole genome shotgun (WGS) entry which is preliminary data.</text>
</comment>
<keyword evidence="1" id="KW-0732">Signal</keyword>
<evidence type="ECO:0000256" key="1">
    <source>
        <dbReference type="SAM" id="SignalP"/>
    </source>
</evidence>
<sequence length="67" mass="7723">MHSGPAIFCLLLLIFSATSHGRPWQDADDDVIYEAIVKRVVDDLTSYQESPAKKRDICWLFFTPYQC</sequence>
<evidence type="ECO:0000313" key="3">
    <source>
        <dbReference type="Proteomes" id="UP001152320"/>
    </source>
</evidence>
<gene>
    <name evidence="2" type="ORF">HOLleu_02686</name>
</gene>
<feature type="chain" id="PRO_5040234819" evidence="1">
    <location>
        <begin position="22"/>
        <end position="67"/>
    </location>
</feature>
<protein>
    <submittedName>
        <fullName evidence="2">Uncharacterized protein</fullName>
    </submittedName>
</protein>
<dbReference type="Proteomes" id="UP001152320">
    <property type="component" value="Chromosome 1"/>
</dbReference>
<name>A0A9Q1HLH4_HOLLE</name>
<reference evidence="2" key="1">
    <citation type="submission" date="2021-10" db="EMBL/GenBank/DDBJ databases">
        <title>Tropical sea cucumber genome reveals ecological adaptation and Cuvierian tubules defense mechanism.</title>
        <authorList>
            <person name="Chen T."/>
        </authorList>
    </citation>
    <scope>NUCLEOTIDE SEQUENCE</scope>
    <source>
        <strain evidence="2">Nanhai2018</strain>
        <tissue evidence="2">Muscle</tissue>
    </source>
</reference>